<feature type="chain" id="PRO_5042431943" description="C1q domain-containing protein" evidence="4">
    <location>
        <begin position="20"/>
        <end position="442"/>
    </location>
</feature>
<dbReference type="InterPro" id="IPR001073">
    <property type="entry name" value="C1q_dom"/>
</dbReference>
<keyword evidence="3 4" id="KW-0732">Signal</keyword>
<evidence type="ECO:0000256" key="4">
    <source>
        <dbReference type="SAM" id="SignalP"/>
    </source>
</evidence>
<dbReference type="EnsemblMetazoa" id="G4056.2">
    <property type="protein sequence ID" value="G4056.2:cds"/>
    <property type="gene ID" value="G4056"/>
</dbReference>
<dbReference type="InterPro" id="IPR008983">
    <property type="entry name" value="Tumour_necrosis_fac-like_dom"/>
</dbReference>
<dbReference type="Proteomes" id="UP000005408">
    <property type="component" value="Unassembled WGS sequence"/>
</dbReference>
<feature type="domain" description="C1q" evidence="5">
    <location>
        <begin position="157"/>
        <end position="294"/>
    </location>
</feature>
<name>A0A8W8MV50_MAGGI</name>
<sequence>MKGGSFILTLFSNIVLVLCQSDNVAFTLGQTNHLYLSHGEQLTYNKVVTNLSAHFDSAGSFVCRKPGLFAFHFFSLAHTQSKIWIELYKNTNYVCSIYGYTSHGFADAGNSVMIHLNENDSISIKSHASTNTTLFGTADEIYTTFTGVLLKPDTAEYAYKKVTFSVGLDHHFHATNGETVMYNDIILNSNAYNPLTGRFTAPLDGTYIFHYHGLAQNNQLIWLELYHNGDYVNAAYGHTVSGFADAGNTAILHLHAGDQVYVKARNGRVVDVFGTPNEVYTTFSGTLLAPLTHDSDDSQSEMSFSVGLSRHFSGMTLIFDRVFSNRGGRYNPSTGHFTAKESGVYVFHFHALSRSDAKVWADLYHNYHYIDSLYGRSNGEFAAGSNAAVIDLVAGDTVFLKSRQSTNSYFGTPDEVYCTFSGYKLDTFKEELVIGNPEEIIG</sequence>
<dbReference type="SUPFAM" id="SSF49842">
    <property type="entry name" value="TNF-like"/>
    <property type="match status" value="3"/>
</dbReference>
<evidence type="ECO:0000256" key="2">
    <source>
        <dbReference type="ARBA" id="ARBA00022525"/>
    </source>
</evidence>
<evidence type="ECO:0000256" key="3">
    <source>
        <dbReference type="ARBA" id="ARBA00022729"/>
    </source>
</evidence>
<feature type="signal peptide" evidence="4">
    <location>
        <begin position="1"/>
        <end position="19"/>
    </location>
</feature>
<evidence type="ECO:0000313" key="6">
    <source>
        <dbReference type="EnsemblMetazoa" id="G4056.5:cds"/>
    </source>
</evidence>
<comment type="subcellular location">
    <subcellularLocation>
        <location evidence="1">Secreted</location>
    </subcellularLocation>
</comment>
<accession>A0A8W8MV50</accession>
<dbReference type="PANTHER" id="PTHR22923:SF64">
    <property type="entry name" value="C1Q-RELATED FACTOR"/>
    <property type="match status" value="1"/>
</dbReference>
<keyword evidence="7" id="KW-1185">Reference proteome</keyword>
<dbReference type="PANTHER" id="PTHR22923">
    <property type="entry name" value="CEREBELLIN-RELATED"/>
    <property type="match status" value="1"/>
</dbReference>
<reference evidence="6" key="1">
    <citation type="submission" date="2022-08" db="UniProtKB">
        <authorList>
            <consortium name="EnsemblMetazoa"/>
        </authorList>
    </citation>
    <scope>IDENTIFICATION</scope>
    <source>
        <strain evidence="6">05x7-T-G4-1.051#20</strain>
    </source>
</reference>
<evidence type="ECO:0000256" key="1">
    <source>
        <dbReference type="ARBA" id="ARBA00004613"/>
    </source>
</evidence>
<dbReference type="Gene3D" id="2.60.120.40">
    <property type="match status" value="3"/>
</dbReference>
<dbReference type="EnsemblMetazoa" id="G4056.5">
    <property type="protein sequence ID" value="G4056.5:cds"/>
    <property type="gene ID" value="G4056"/>
</dbReference>
<dbReference type="EnsemblMetazoa" id="G4056.6">
    <property type="protein sequence ID" value="G4056.6:cds"/>
    <property type="gene ID" value="G4056"/>
</dbReference>
<feature type="domain" description="C1q" evidence="5">
    <location>
        <begin position="297"/>
        <end position="431"/>
    </location>
</feature>
<dbReference type="SMART" id="SM00110">
    <property type="entry name" value="C1Q"/>
    <property type="match status" value="3"/>
</dbReference>
<organism evidence="6 7">
    <name type="scientific">Magallana gigas</name>
    <name type="common">Pacific oyster</name>
    <name type="synonym">Crassostrea gigas</name>
    <dbReference type="NCBI Taxonomy" id="29159"/>
    <lineage>
        <taxon>Eukaryota</taxon>
        <taxon>Metazoa</taxon>
        <taxon>Spiralia</taxon>
        <taxon>Lophotrochozoa</taxon>
        <taxon>Mollusca</taxon>
        <taxon>Bivalvia</taxon>
        <taxon>Autobranchia</taxon>
        <taxon>Pteriomorphia</taxon>
        <taxon>Ostreida</taxon>
        <taxon>Ostreoidea</taxon>
        <taxon>Ostreidae</taxon>
        <taxon>Magallana</taxon>
    </lineage>
</organism>
<evidence type="ECO:0000313" key="7">
    <source>
        <dbReference type="Proteomes" id="UP000005408"/>
    </source>
</evidence>
<dbReference type="PROSITE" id="PS50871">
    <property type="entry name" value="C1Q"/>
    <property type="match status" value="3"/>
</dbReference>
<dbReference type="AlphaFoldDB" id="A0A8W8MV50"/>
<keyword evidence="2" id="KW-0964">Secreted</keyword>
<dbReference type="PRINTS" id="PR00007">
    <property type="entry name" value="COMPLEMNTC1Q"/>
</dbReference>
<proteinExistence type="predicted"/>
<feature type="domain" description="C1q" evidence="5">
    <location>
        <begin position="19"/>
        <end position="156"/>
    </location>
</feature>
<dbReference type="Pfam" id="PF00386">
    <property type="entry name" value="C1q"/>
    <property type="match status" value="3"/>
</dbReference>
<dbReference type="GO" id="GO:0005576">
    <property type="term" value="C:extracellular region"/>
    <property type="evidence" value="ECO:0007669"/>
    <property type="project" value="UniProtKB-SubCell"/>
</dbReference>
<dbReference type="InterPro" id="IPR050822">
    <property type="entry name" value="Cerebellin_Synaptic_Org"/>
</dbReference>
<protein>
    <recommendedName>
        <fullName evidence="5">C1q domain-containing protein</fullName>
    </recommendedName>
</protein>
<evidence type="ECO:0000259" key="5">
    <source>
        <dbReference type="PROSITE" id="PS50871"/>
    </source>
</evidence>